<organism evidence="4 5">
    <name type="scientific">Truncatella angustata</name>
    <dbReference type="NCBI Taxonomy" id="152316"/>
    <lineage>
        <taxon>Eukaryota</taxon>
        <taxon>Fungi</taxon>
        <taxon>Dikarya</taxon>
        <taxon>Ascomycota</taxon>
        <taxon>Pezizomycotina</taxon>
        <taxon>Sordariomycetes</taxon>
        <taxon>Xylariomycetidae</taxon>
        <taxon>Amphisphaeriales</taxon>
        <taxon>Sporocadaceae</taxon>
        <taxon>Truncatella</taxon>
    </lineage>
</organism>
<gene>
    <name evidence="4" type="ORF">BKA67DRAFT_499109</name>
</gene>
<keyword evidence="1" id="KW-0597">Phosphoprotein</keyword>
<dbReference type="EMBL" id="JAGPXC010000004">
    <property type="protein sequence ID" value="KAH6653730.1"/>
    <property type="molecule type" value="Genomic_DNA"/>
</dbReference>
<dbReference type="PANTHER" id="PTHR31941:SF16">
    <property type="entry name" value="PHOSPHATIDYLINOSITOL 4,5-BISPHOSPHATE-BINDING PROTEIN SLM1-RELATED"/>
    <property type="match status" value="1"/>
</dbReference>
<dbReference type="RefSeq" id="XP_045958000.1">
    <property type="nucleotide sequence ID" value="XM_046097068.1"/>
</dbReference>
<dbReference type="Proteomes" id="UP000758603">
    <property type="component" value="Unassembled WGS sequence"/>
</dbReference>
<evidence type="ECO:0000256" key="1">
    <source>
        <dbReference type="ARBA" id="ARBA00022553"/>
    </source>
</evidence>
<dbReference type="Pfam" id="PF20399">
    <property type="entry name" value="PH_20"/>
    <property type="match status" value="1"/>
</dbReference>
<dbReference type="InterPro" id="IPR011993">
    <property type="entry name" value="PH-like_dom_sf"/>
</dbReference>
<dbReference type="InterPro" id="IPR001849">
    <property type="entry name" value="PH_domain"/>
</dbReference>
<evidence type="ECO:0000259" key="3">
    <source>
        <dbReference type="PROSITE" id="PS50003"/>
    </source>
</evidence>
<dbReference type="PROSITE" id="PS50003">
    <property type="entry name" value="PH_DOMAIN"/>
    <property type="match status" value="1"/>
</dbReference>
<evidence type="ECO:0000313" key="4">
    <source>
        <dbReference type="EMBL" id="KAH6653730.1"/>
    </source>
</evidence>
<name>A0A9P8UKM2_9PEZI</name>
<feature type="compositionally biased region" description="Basic residues" evidence="2">
    <location>
        <begin position="82"/>
        <end position="93"/>
    </location>
</feature>
<dbReference type="OrthoDB" id="5598057at2759"/>
<keyword evidence="5" id="KW-1185">Reference proteome</keyword>
<sequence length="691" mass="76065">NTLANSHITSPAFDGYLSPSRQPKFTEEWDASVRGSSIIDGPLPSHQPTMQRSASISSRPEVLSTDGDGTVAGTISLSRGNTLKKKGSMRRSGSRSGSIMRSSSRRSMKAGSVRSLALQSTHDADETHSAFYCPVPTTGNPTEGLSNRFQLWRKILKDLIAYFREIQTFYEHRSKSLLKLANVLNNTQTPPGFLPSGGLDDALQILRNYHKTAILESNKAREIEEDVILALTGLRSDLGQKMKEIKSLSGDFKNSVEKEMDNTRRAVDSLQSILGKTDMDSSLTTGKEDPYLLRLAVDRQVERQIDEENYLHQAYLNLEASGRELESIVVGEIQKSYNAYAGILKRESDAAYNAIDELRVGPIAMPKDHEWTSFVQKDSQFVDPDLPVRSAEHIHYPGRDHYACQEIRAGLLERKSKYLKSYTAGWYVLSPTHLHEFKSADKSGPPVMSLYLPEQKVGSHSTEGGSSNKFVLKGRQTGSMHRGHTWVFRAESHDTMMAWYEDIKALTEKSPEERSQFVRGHVRSLSRSSQRSISSDGMVDDVDEEPFVSEENAAAVVATPGSRQDSFGRPAPGGRFPSDLQVNAQRGMQVPLSPSSQSSERYFDNSEYAMRGGLGQNGNTASDYETVAAAGALPGSGIGDGYPGNRASQLMVGQNYGSTASVRNMDTAPSHAAIIHDQARQDGINPYNGEP</sequence>
<feature type="non-terminal residue" evidence="4">
    <location>
        <position position="691"/>
    </location>
</feature>
<evidence type="ECO:0000313" key="5">
    <source>
        <dbReference type="Proteomes" id="UP000758603"/>
    </source>
</evidence>
<dbReference type="Gene3D" id="2.30.29.30">
    <property type="entry name" value="Pleckstrin-homology domain (PH domain)/Phosphotyrosine-binding domain (PTB)"/>
    <property type="match status" value="1"/>
</dbReference>
<dbReference type="SMART" id="SM00233">
    <property type="entry name" value="PH"/>
    <property type="match status" value="1"/>
</dbReference>
<dbReference type="InterPro" id="IPR043453">
    <property type="entry name" value="Slm1_PH"/>
</dbReference>
<feature type="region of interest" description="Disordered" evidence="2">
    <location>
        <begin position="37"/>
        <end position="112"/>
    </location>
</feature>
<feature type="region of interest" description="Disordered" evidence="2">
    <location>
        <begin position="1"/>
        <end position="21"/>
    </location>
</feature>
<reference evidence="4" key="1">
    <citation type="journal article" date="2021" name="Nat. Commun.">
        <title>Genetic determinants of endophytism in the Arabidopsis root mycobiome.</title>
        <authorList>
            <person name="Mesny F."/>
            <person name="Miyauchi S."/>
            <person name="Thiergart T."/>
            <person name="Pickel B."/>
            <person name="Atanasova L."/>
            <person name="Karlsson M."/>
            <person name="Huettel B."/>
            <person name="Barry K.W."/>
            <person name="Haridas S."/>
            <person name="Chen C."/>
            <person name="Bauer D."/>
            <person name="Andreopoulos W."/>
            <person name="Pangilinan J."/>
            <person name="LaButti K."/>
            <person name="Riley R."/>
            <person name="Lipzen A."/>
            <person name="Clum A."/>
            <person name="Drula E."/>
            <person name="Henrissat B."/>
            <person name="Kohler A."/>
            <person name="Grigoriev I.V."/>
            <person name="Martin F.M."/>
            <person name="Hacquard S."/>
        </authorList>
    </citation>
    <scope>NUCLEOTIDE SEQUENCE</scope>
    <source>
        <strain evidence="4">MPI-SDFR-AT-0073</strain>
    </source>
</reference>
<accession>A0A9P8UKM2</accession>
<dbReference type="InterPro" id="IPR046869">
    <property type="entry name" value="SLM1/RGC1-like_PH"/>
</dbReference>
<evidence type="ECO:0000256" key="2">
    <source>
        <dbReference type="SAM" id="MobiDB-lite"/>
    </source>
</evidence>
<feature type="compositionally biased region" description="Polar residues" evidence="2">
    <location>
        <begin position="46"/>
        <end position="58"/>
    </location>
</feature>
<feature type="domain" description="PH" evidence="3">
    <location>
        <begin position="405"/>
        <end position="508"/>
    </location>
</feature>
<dbReference type="PANTHER" id="PTHR31941">
    <property type="entry name" value="CYTOSKELETAL SIGNALING PROTEIN SLM1"/>
    <property type="match status" value="1"/>
</dbReference>
<comment type="caution">
    <text evidence="4">The sequence shown here is derived from an EMBL/GenBank/DDBJ whole genome shotgun (WGS) entry which is preliminary data.</text>
</comment>
<dbReference type="InterPro" id="IPR046868">
    <property type="entry name" value="BAR_4"/>
</dbReference>
<dbReference type="Pfam" id="PF20400">
    <property type="entry name" value="BAR_4"/>
    <property type="match status" value="1"/>
</dbReference>
<dbReference type="SUPFAM" id="SSF50729">
    <property type="entry name" value="PH domain-like"/>
    <property type="match status" value="1"/>
</dbReference>
<proteinExistence type="predicted"/>
<dbReference type="AlphaFoldDB" id="A0A9P8UKM2"/>
<feature type="non-terminal residue" evidence="4">
    <location>
        <position position="1"/>
    </location>
</feature>
<dbReference type="CDD" id="cd13311">
    <property type="entry name" value="PH_Slm1"/>
    <property type="match status" value="1"/>
</dbReference>
<dbReference type="InterPro" id="IPR027267">
    <property type="entry name" value="AH/BAR_dom_sf"/>
</dbReference>
<dbReference type="Gene3D" id="1.20.1270.60">
    <property type="entry name" value="Arfaptin homology (AH) domain/BAR domain"/>
    <property type="match status" value="1"/>
</dbReference>
<dbReference type="GeneID" id="70125960"/>
<protein>
    <recommendedName>
        <fullName evidence="3">PH domain-containing protein</fullName>
    </recommendedName>
</protein>